<dbReference type="Gene3D" id="1.20.5.2050">
    <property type="match status" value="1"/>
</dbReference>
<evidence type="ECO:0000313" key="2">
    <source>
        <dbReference type="EMBL" id="AXQ51687.1"/>
    </source>
</evidence>
<dbReference type="Pfam" id="PF13392">
    <property type="entry name" value="HNH_3"/>
    <property type="match status" value="1"/>
</dbReference>
<dbReference type="InterPro" id="IPR003615">
    <property type="entry name" value="HNH_nuc"/>
</dbReference>
<dbReference type="SUPFAM" id="SSF54171">
    <property type="entry name" value="DNA-binding domain"/>
    <property type="match status" value="1"/>
</dbReference>
<proteinExistence type="predicted"/>
<gene>
    <name evidence="2" type="primary">77</name>
    <name evidence="2" type="ORF">SEA_CANE17_77</name>
</gene>
<protein>
    <submittedName>
        <fullName evidence="2">HNH endonuclease</fullName>
    </submittedName>
</protein>
<dbReference type="KEGG" id="vg:64764045"/>
<evidence type="ECO:0000259" key="1">
    <source>
        <dbReference type="Pfam" id="PF13392"/>
    </source>
</evidence>
<dbReference type="GO" id="GO:0003677">
    <property type="term" value="F:DNA binding"/>
    <property type="evidence" value="ECO:0007669"/>
    <property type="project" value="InterPro"/>
</dbReference>
<dbReference type="InterPro" id="IPR016177">
    <property type="entry name" value="DNA-bd_dom_sf"/>
</dbReference>
<accession>A0A346N8Q2</accession>
<reference evidence="2 3" key="1">
    <citation type="submission" date="2018-07" db="EMBL/GenBank/DDBJ databases">
        <authorList>
            <person name="Fast K.M."/>
            <person name="Castleberry S."/>
            <person name="Jones I.K."/>
            <person name="Larrimore J.D."/>
            <person name="Long C.A."/>
            <person name="Pritchett N.C."/>
            <person name="Keener T."/>
            <person name="Sandel M.W."/>
            <person name="Bollivar D.W."/>
            <person name="Garlena R.A."/>
            <person name="Russell D.A."/>
            <person name="Pope W.H."/>
            <person name="Jacobs-Sera D."/>
            <person name="Hatfull G.F."/>
        </authorList>
    </citation>
    <scope>NUCLEOTIDE SEQUENCE [LARGE SCALE GENOMIC DNA]</scope>
</reference>
<keyword evidence="2" id="KW-0540">Nuclease</keyword>
<dbReference type="GeneID" id="64764045"/>
<dbReference type="InterPro" id="IPR044925">
    <property type="entry name" value="His-Me_finger_sf"/>
</dbReference>
<dbReference type="EMBL" id="MH697579">
    <property type="protein sequence ID" value="AXQ51687.1"/>
    <property type="molecule type" value="Genomic_DNA"/>
</dbReference>
<feature type="domain" description="HNH nuclease" evidence="1">
    <location>
        <begin position="41"/>
        <end position="85"/>
    </location>
</feature>
<keyword evidence="2" id="KW-0378">Hydrolase</keyword>
<dbReference type="SUPFAM" id="SSF54060">
    <property type="entry name" value="His-Me finger endonucleases"/>
    <property type="match status" value="1"/>
</dbReference>
<dbReference type="GO" id="GO:0004519">
    <property type="term" value="F:endonuclease activity"/>
    <property type="evidence" value="ECO:0007669"/>
    <property type="project" value="UniProtKB-KW"/>
</dbReference>
<keyword evidence="3" id="KW-1185">Reference proteome</keyword>
<evidence type="ECO:0000313" key="3">
    <source>
        <dbReference type="Proteomes" id="UP000263185"/>
    </source>
</evidence>
<dbReference type="Gene3D" id="3.90.75.20">
    <property type="match status" value="1"/>
</dbReference>
<name>A0A346N8Q2_9CAUD</name>
<dbReference type="Proteomes" id="UP000263185">
    <property type="component" value="Segment"/>
</dbReference>
<dbReference type="RefSeq" id="YP_010057258.1">
    <property type="nucleotide sequence ID" value="NC_054716.1"/>
</dbReference>
<sequence length="156" mass="17969">MTAVEDRFWSKIDASDGCWLWTGSLTHNGYGRFKVDGKMVRAHRFAYQMMIGDIPEGMELDHRHTCPKRCVNPEHLRLVTHKRNQENRSGAMRNSSTGIQGVYWDKRNSCWHARVGHHGKRVHVGRFLTSEEAEAAVVAKRLELFTHNDADRLVTV</sequence>
<keyword evidence="2" id="KW-0255">Endonuclease</keyword>
<organism evidence="2 3">
    <name type="scientific">Mycobacterium phage Cane17</name>
    <dbReference type="NCBI Taxonomy" id="2301548"/>
    <lineage>
        <taxon>Viruses</taxon>
        <taxon>Duplodnaviria</taxon>
        <taxon>Heunggongvirae</taxon>
        <taxon>Uroviricota</taxon>
        <taxon>Caudoviricetes</taxon>
        <taxon>Ceeclamvirinae</taxon>
        <taxon>Bixzunavirus</taxon>
        <taxon>Bixzunavirus cane17</taxon>
    </lineage>
</organism>